<dbReference type="VEuPathDB" id="FungiDB:C8Q69DRAFT_476273"/>
<keyword evidence="5" id="KW-0378">Hydrolase</keyword>
<dbReference type="GeneID" id="39600529"/>
<comment type="similarity">
    <text evidence="1">Belongs to the ribonuclease N1/T1 family.</text>
</comment>
<reference evidence="9 10" key="1">
    <citation type="journal article" date="2018" name="Front. Microbiol.">
        <title>Genomic and genetic insights into a cosmopolitan fungus, Paecilomyces variotii (Eurotiales).</title>
        <authorList>
            <person name="Urquhart A.S."/>
            <person name="Mondo S.J."/>
            <person name="Makela M.R."/>
            <person name="Hane J.K."/>
            <person name="Wiebenga A."/>
            <person name="He G."/>
            <person name="Mihaltcheva S."/>
            <person name="Pangilinan J."/>
            <person name="Lipzen A."/>
            <person name="Barry K."/>
            <person name="de Vries R.P."/>
            <person name="Grigoriev I.V."/>
            <person name="Idnurm A."/>
        </authorList>
    </citation>
    <scope>NUCLEOTIDE SEQUENCE [LARGE SCALE GENOMIC DNA]</scope>
    <source>
        <strain evidence="9 10">CBS 101075</strain>
    </source>
</reference>
<dbReference type="STRING" id="264951.A0A443HNM9"/>
<comment type="catalytic activity">
    <reaction evidence="8">
        <text>[RNA] containing guanosine + H2O = an [RNA fragment]-3'-guanosine-3'-phosphate + a 5'-hydroxy-ribonucleotide-3'-[RNA fragment].</text>
        <dbReference type="EC" id="4.6.1.24"/>
    </reaction>
</comment>
<organism evidence="9 10">
    <name type="scientific">Byssochlamys spectabilis</name>
    <name type="common">Paecilomyces variotii</name>
    <dbReference type="NCBI Taxonomy" id="264951"/>
    <lineage>
        <taxon>Eukaryota</taxon>
        <taxon>Fungi</taxon>
        <taxon>Dikarya</taxon>
        <taxon>Ascomycota</taxon>
        <taxon>Pezizomycotina</taxon>
        <taxon>Eurotiomycetes</taxon>
        <taxon>Eurotiomycetidae</taxon>
        <taxon>Eurotiales</taxon>
        <taxon>Thermoascaceae</taxon>
        <taxon>Paecilomyces</taxon>
    </lineage>
</organism>
<dbReference type="InterPro" id="IPR000026">
    <property type="entry name" value="N1-like"/>
</dbReference>
<dbReference type="Gene3D" id="3.10.450.30">
    <property type="entry name" value="Microbial ribonucleases"/>
    <property type="match status" value="1"/>
</dbReference>
<dbReference type="GO" id="GO:0003723">
    <property type="term" value="F:RNA binding"/>
    <property type="evidence" value="ECO:0007669"/>
    <property type="project" value="InterPro"/>
</dbReference>
<keyword evidence="6" id="KW-1015">Disulfide bond</keyword>
<keyword evidence="10" id="KW-1185">Reference proteome</keyword>
<evidence type="ECO:0000256" key="3">
    <source>
        <dbReference type="ARBA" id="ARBA00022722"/>
    </source>
</evidence>
<dbReference type="Proteomes" id="UP000283841">
    <property type="component" value="Unassembled WGS sequence"/>
</dbReference>
<dbReference type="EMBL" id="RCNU01000010">
    <property type="protein sequence ID" value="RWQ93415.1"/>
    <property type="molecule type" value="Genomic_DNA"/>
</dbReference>
<dbReference type="PANTHER" id="PTHR42104:SF1">
    <property type="entry name" value="EXTRACELLULAR GUANYL-SPECIFIC RIBONUCLEASE RNTA (AFU_ORTHOLOGUE AFUA_4G03230)"/>
    <property type="match status" value="1"/>
</dbReference>
<comment type="caution">
    <text evidence="9">The sequence shown here is derived from an EMBL/GenBank/DDBJ whole genome shotgun (WGS) entry which is preliminary data.</text>
</comment>
<evidence type="ECO:0000256" key="5">
    <source>
        <dbReference type="ARBA" id="ARBA00022801"/>
    </source>
</evidence>
<dbReference type="RefSeq" id="XP_028483060.1">
    <property type="nucleotide sequence ID" value="XM_028631252.1"/>
</dbReference>
<keyword evidence="7" id="KW-0456">Lyase</keyword>
<dbReference type="EC" id="4.6.1.24" evidence="2"/>
<evidence type="ECO:0000256" key="4">
    <source>
        <dbReference type="ARBA" id="ARBA00022759"/>
    </source>
</evidence>
<evidence type="ECO:0000256" key="6">
    <source>
        <dbReference type="ARBA" id="ARBA00023157"/>
    </source>
</evidence>
<keyword evidence="4" id="KW-0255">Endonuclease</keyword>
<gene>
    <name evidence="9" type="ORF">C8Q69DRAFT_476273</name>
</gene>
<dbReference type="Pfam" id="PF00545">
    <property type="entry name" value="Ribonuclease"/>
    <property type="match status" value="1"/>
</dbReference>
<dbReference type="PANTHER" id="PTHR42104">
    <property type="entry name" value="EXTRACELLULAR GUANYL-SPECIFIC RIBONUCLEASE RNTA (AFU_ORTHOLOGUE AFUA_4G03230)"/>
    <property type="match status" value="1"/>
</dbReference>
<evidence type="ECO:0000256" key="8">
    <source>
        <dbReference type="ARBA" id="ARBA00034015"/>
    </source>
</evidence>
<name>A0A443HNM9_BYSSP</name>
<dbReference type="SUPFAM" id="SSF53933">
    <property type="entry name" value="Microbial ribonucleases"/>
    <property type="match status" value="1"/>
</dbReference>
<protein>
    <recommendedName>
        <fullName evidence="2">ribonuclease T1</fullName>
        <ecNumber evidence="2">4.6.1.24</ecNumber>
    </recommendedName>
</protein>
<evidence type="ECO:0000256" key="2">
    <source>
        <dbReference type="ARBA" id="ARBA00012549"/>
    </source>
</evidence>
<keyword evidence="3" id="KW-0540">Nuclease</keyword>
<evidence type="ECO:0000256" key="7">
    <source>
        <dbReference type="ARBA" id="ARBA00023239"/>
    </source>
</evidence>
<sequence>MSAEIYYLPSGCNCDGTGYTRTDIQNAADKALFLASQHQTLGRDKYPHAYNDYEHFSFKHAQKPYLEFPIERNGKTYDGGSPGADRVVIGSIAEDYSSAVFCAVITHDGSTNNGFTECQDDTMNVRGKGKYEPSESEYDKKHHHHHRKLLDRIDL</sequence>
<evidence type="ECO:0000256" key="1">
    <source>
        <dbReference type="ARBA" id="ARBA00009006"/>
    </source>
</evidence>
<proteinExistence type="inferred from homology"/>
<dbReference type="GO" id="GO:0016787">
    <property type="term" value="F:hydrolase activity"/>
    <property type="evidence" value="ECO:0007669"/>
    <property type="project" value="UniProtKB-KW"/>
</dbReference>
<evidence type="ECO:0000313" key="9">
    <source>
        <dbReference type="EMBL" id="RWQ93415.1"/>
    </source>
</evidence>
<accession>A0A443HNM9</accession>
<evidence type="ECO:0000313" key="10">
    <source>
        <dbReference type="Proteomes" id="UP000283841"/>
    </source>
</evidence>
<dbReference type="AlphaFoldDB" id="A0A443HNM9"/>
<dbReference type="InterPro" id="IPR016191">
    <property type="entry name" value="Ribonuclease/ribotoxin"/>
</dbReference>
<dbReference type="GO" id="GO:0046589">
    <property type="term" value="F:ribonuclease T1 activity"/>
    <property type="evidence" value="ECO:0007669"/>
    <property type="project" value="UniProtKB-EC"/>
</dbReference>